<proteinExistence type="predicted"/>
<organism evidence="1 2">
    <name type="scientific">Perkinsus olseni</name>
    <name type="common">Perkinsus atlanticus</name>
    <dbReference type="NCBI Taxonomy" id="32597"/>
    <lineage>
        <taxon>Eukaryota</taxon>
        <taxon>Sar</taxon>
        <taxon>Alveolata</taxon>
        <taxon>Perkinsozoa</taxon>
        <taxon>Perkinsea</taxon>
        <taxon>Perkinsida</taxon>
        <taxon>Perkinsidae</taxon>
        <taxon>Perkinsus</taxon>
    </lineage>
</organism>
<reference evidence="1 2" key="1">
    <citation type="submission" date="2020-04" db="EMBL/GenBank/DDBJ databases">
        <title>Perkinsus olseni comparative genomics.</title>
        <authorList>
            <person name="Bogema D.R."/>
        </authorList>
    </citation>
    <scope>NUCLEOTIDE SEQUENCE [LARGE SCALE GENOMIC DNA]</scope>
    <source>
        <strain evidence="1">ATCC PRA-205</strain>
    </source>
</reference>
<protein>
    <submittedName>
        <fullName evidence="1">Uncharacterized protein</fullName>
    </submittedName>
</protein>
<dbReference type="EMBL" id="JABANM010005218">
    <property type="protein sequence ID" value="KAF4747965.1"/>
    <property type="molecule type" value="Genomic_DNA"/>
</dbReference>
<sequence>VLDTSVRCNVCNLFVDTDGMDQEEVRKVEYDHRADPAHVTRREKLRKRFGIVTAFNREIERVKGHRVKLALSANGRPRHFWCTCCDVHLKSPEAVHFHTGINAHRSNLEYHDWCYQVGQDPRLYYQSGWHFPAKDSPKEECALPKLDDMKTEDISYLTKGEAAGANYCKGRQETLEKVLASPSSRIAASSSHLLSVTYGCRCNVTLASPWEIRQHLRTNSHRE</sequence>
<comment type="caution">
    <text evidence="1">The sequence shown here is derived from an EMBL/GenBank/DDBJ whole genome shotgun (WGS) entry which is preliminary data.</text>
</comment>
<dbReference type="AlphaFoldDB" id="A0A7J6TSB8"/>
<feature type="non-terminal residue" evidence="1">
    <location>
        <position position="223"/>
    </location>
</feature>
<evidence type="ECO:0000313" key="1">
    <source>
        <dbReference type="EMBL" id="KAF4747965.1"/>
    </source>
</evidence>
<evidence type="ECO:0000313" key="2">
    <source>
        <dbReference type="Proteomes" id="UP000574390"/>
    </source>
</evidence>
<feature type="non-terminal residue" evidence="1">
    <location>
        <position position="1"/>
    </location>
</feature>
<accession>A0A7J6TSB8</accession>
<name>A0A7J6TSB8_PEROL</name>
<gene>
    <name evidence="1" type="ORF">FOZ62_026608</name>
</gene>
<dbReference type="Proteomes" id="UP000574390">
    <property type="component" value="Unassembled WGS sequence"/>
</dbReference>